<evidence type="ECO:0000313" key="16">
    <source>
        <dbReference type="EMBL" id="KAK6322984.1"/>
    </source>
</evidence>
<keyword evidence="13" id="KW-0395">Inflammatory response</keyword>
<dbReference type="Gene3D" id="3.40.50.10140">
    <property type="entry name" value="Toll/interleukin-1 receptor homology (TIR) domain"/>
    <property type="match status" value="1"/>
</dbReference>
<comment type="similarity">
    <text evidence="2">Belongs to the Toll-like receptor family.</text>
</comment>
<feature type="domain" description="TIR" evidence="15">
    <location>
        <begin position="488"/>
        <end position="631"/>
    </location>
</feature>
<dbReference type="EMBL" id="JAGTTL010000004">
    <property type="protein sequence ID" value="KAK6322984.1"/>
    <property type="molecule type" value="Genomic_DNA"/>
</dbReference>
<keyword evidence="17" id="KW-1185">Reference proteome</keyword>
<keyword evidence="5 14" id="KW-0812">Transmembrane</keyword>
<dbReference type="GO" id="GO:0002224">
    <property type="term" value="P:toll-like receptor signaling pathway"/>
    <property type="evidence" value="ECO:0007669"/>
    <property type="project" value="TreeGrafter"/>
</dbReference>
<reference evidence="16 17" key="1">
    <citation type="submission" date="2021-04" db="EMBL/GenBank/DDBJ databases">
        <authorList>
            <person name="De Guttry C."/>
            <person name="Zahm M."/>
            <person name="Klopp C."/>
            <person name="Cabau C."/>
            <person name="Louis A."/>
            <person name="Berthelot C."/>
            <person name="Parey E."/>
            <person name="Roest Crollius H."/>
            <person name="Montfort J."/>
            <person name="Robinson-Rechavi M."/>
            <person name="Bucao C."/>
            <person name="Bouchez O."/>
            <person name="Gislard M."/>
            <person name="Lluch J."/>
            <person name="Milhes M."/>
            <person name="Lampietro C."/>
            <person name="Lopez Roques C."/>
            <person name="Donnadieu C."/>
            <person name="Braasch I."/>
            <person name="Desvignes T."/>
            <person name="Postlethwait J."/>
            <person name="Bobe J."/>
            <person name="Wedekind C."/>
            <person name="Guiguen Y."/>
        </authorList>
    </citation>
    <scope>NUCLEOTIDE SEQUENCE [LARGE SCALE GENOMIC DNA]</scope>
    <source>
        <strain evidence="16">Cs_M1</strain>
        <tissue evidence="16">Blood</tissue>
    </source>
</reference>
<keyword evidence="4" id="KW-0433">Leucine-rich repeat</keyword>
<sequence>MNGLKQHNKVRRITSTVVLIIRYDPGSLGDLWPLGVVTLRLRGPFQHDLALVSSILRDVSSPETSLVVTDILLTGKISVAPFAEINQRRVRSIMFQNATMTDEAIIHFLKVMDRAPVEFVGSEDVMFQGIGSWEPAGQTSHDSLDTVYFRNIEIMNVFKFTAFLSLRFLLLNLRQISIINCKVYVMPCPTSQLLPHLEYLDLSSNLLTDLTLTESLCDGNGTLSNLRVLNVSDNALKSLSLLSKLVTRLNKLVHLDISQNAYTSMPSTCSWPQTLIHLNLSWAKLRRVTPCLPLTLEVLDLGRNDLTAFHSVALPALRELHLSGNKLMHLPHGWLFPSLEVLLIQSNTLNMFGPVDLRLYGRLRALQAGQNRFVCSCEFVSFMVWRWGGAVEGSVELTDRLDNYLCDSPLPLQGQRVDRVRLSPFQCHRVLLVSALCGCILISGILLVILLWKLHAVWYMSMMWAWLRAKRNSGNRKRRDAAGNADPLCYDAFVSYSERDAEWVEEFLVPELENSQPPLSLCLHKRDFLPGHWIMDNIINAMDRSRRTLFVLSEHFVHSEWCRYELDFSHFRLFDGNAEAAVLVLLEPISKDDVPKRFCKLRKLMSSRTYLEWPEEDERRAEFWSNLRLAVRGGDEL</sequence>
<evidence type="ECO:0000256" key="11">
    <source>
        <dbReference type="ARBA" id="ARBA00023170"/>
    </source>
</evidence>
<dbReference type="SUPFAM" id="SSF52200">
    <property type="entry name" value="Toll/Interleukin receptor TIR domain"/>
    <property type="match status" value="1"/>
</dbReference>
<dbReference type="GO" id="GO:0005886">
    <property type="term" value="C:plasma membrane"/>
    <property type="evidence" value="ECO:0007669"/>
    <property type="project" value="TreeGrafter"/>
</dbReference>
<gene>
    <name evidence="16" type="ORF">J4Q44_G00053230</name>
</gene>
<keyword evidence="6" id="KW-0732">Signal</keyword>
<dbReference type="AlphaFoldDB" id="A0AAN8R3Q7"/>
<dbReference type="Proteomes" id="UP001356427">
    <property type="component" value="Unassembled WGS sequence"/>
</dbReference>
<keyword evidence="8" id="KW-0391">Immunity</keyword>
<dbReference type="InterPro" id="IPR003591">
    <property type="entry name" value="Leu-rich_rpt_typical-subtyp"/>
</dbReference>
<dbReference type="Pfam" id="PF01582">
    <property type="entry name" value="TIR"/>
    <property type="match status" value="1"/>
</dbReference>
<comment type="subcellular location">
    <subcellularLocation>
        <location evidence="1">Membrane</location>
        <topology evidence="1">Single-pass type I membrane protein</topology>
    </subcellularLocation>
</comment>
<proteinExistence type="inferred from homology"/>
<dbReference type="GO" id="GO:0042497">
    <property type="term" value="F:triacyl lipopeptide binding"/>
    <property type="evidence" value="ECO:0007669"/>
    <property type="project" value="TreeGrafter"/>
</dbReference>
<comment type="caution">
    <text evidence="16">The sequence shown here is derived from an EMBL/GenBank/DDBJ whole genome shotgun (WGS) entry which is preliminary data.</text>
</comment>
<dbReference type="PRINTS" id="PR00019">
    <property type="entry name" value="LEURICHRPT"/>
</dbReference>
<organism evidence="16 17">
    <name type="scientific">Coregonus suidteri</name>
    <dbReference type="NCBI Taxonomy" id="861788"/>
    <lineage>
        <taxon>Eukaryota</taxon>
        <taxon>Metazoa</taxon>
        <taxon>Chordata</taxon>
        <taxon>Craniata</taxon>
        <taxon>Vertebrata</taxon>
        <taxon>Euteleostomi</taxon>
        <taxon>Actinopterygii</taxon>
        <taxon>Neopterygii</taxon>
        <taxon>Teleostei</taxon>
        <taxon>Protacanthopterygii</taxon>
        <taxon>Salmoniformes</taxon>
        <taxon>Salmonidae</taxon>
        <taxon>Coregoninae</taxon>
        <taxon>Coregonus</taxon>
    </lineage>
</organism>
<dbReference type="Pfam" id="PF13516">
    <property type="entry name" value="LRR_6"/>
    <property type="match status" value="1"/>
</dbReference>
<evidence type="ECO:0000256" key="9">
    <source>
        <dbReference type="ARBA" id="ARBA00022989"/>
    </source>
</evidence>
<evidence type="ECO:0000256" key="3">
    <source>
        <dbReference type="ARBA" id="ARBA00022588"/>
    </source>
</evidence>
<dbReference type="SUPFAM" id="SSF52058">
    <property type="entry name" value="L domain-like"/>
    <property type="match status" value="1"/>
</dbReference>
<evidence type="ECO:0000256" key="1">
    <source>
        <dbReference type="ARBA" id="ARBA00004479"/>
    </source>
</evidence>
<keyword evidence="9 14" id="KW-1133">Transmembrane helix</keyword>
<evidence type="ECO:0000256" key="5">
    <source>
        <dbReference type="ARBA" id="ARBA00022692"/>
    </source>
</evidence>
<evidence type="ECO:0000256" key="12">
    <source>
        <dbReference type="ARBA" id="ARBA00023180"/>
    </source>
</evidence>
<dbReference type="GO" id="GO:0043235">
    <property type="term" value="C:receptor complex"/>
    <property type="evidence" value="ECO:0007669"/>
    <property type="project" value="TreeGrafter"/>
</dbReference>
<evidence type="ECO:0000256" key="14">
    <source>
        <dbReference type="SAM" id="Phobius"/>
    </source>
</evidence>
<dbReference type="PANTHER" id="PTHR24365">
    <property type="entry name" value="TOLL-LIKE RECEPTOR"/>
    <property type="match status" value="1"/>
</dbReference>
<accession>A0AAN8R3Q7</accession>
<dbReference type="PROSITE" id="PS51450">
    <property type="entry name" value="LRR"/>
    <property type="match status" value="2"/>
</dbReference>
<dbReference type="InterPro" id="IPR035897">
    <property type="entry name" value="Toll_tir_struct_dom_sf"/>
</dbReference>
<evidence type="ECO:0000256" key="13">
    <source>
        <dbReference type="ARBA" id="ARBA00023198"/>
    </source>
</evidence>
<dbReference type="FunFam" id="3.40.50.10140:FF:000001">
    <property type="entry name" value="Toll-like receptor 2"/>
    <property type="match status" value="1"/>
</dbReference>
<dbReference type="SMART" id="SM00369">
    <property type="entry name" value="LRR_TYP"/>
    <property type="match status" value="4"/>
</dbReference>
<dbReference type="PRINTS" id="PR01537">
    <property type="entry name" value="INTRLKN1R1F"/>
</dbReference>
<feature type="transmembrane region" description="Helical" evidence="14">
    <location>
        <begin position="430"/>
        <end position="452"/>
    </location>
</feature>
<dbReference type="SMART" id="SM00255">
    <property type="entry name" value="TIR"/>
    <property type="match status" value="1"/>
</dbReference>
<name>A0AAN8R3Q7_9TELE</name>
<evidence type="ECO:0000256" key="8">
    <source>
        <dbReference type="ARBA" id="ARBA00022859"/>
    </source>
</evidence>
<evidence type="ECO:0000313" key="17">
    <source>
        <dbReference type="Proteomes" id="UP001356427"/>
    </source>
</evidence>
<dbReference type="GO" id="GO:0038023">
    <property type="term" value="F:signaling receptor activity"/>
    <property type="evidence" value="ECO:0007669"/>
    <property type="project" value="TreeGrafter"/>
</dbReference>
<evidence type="ECO:0000256" key="6">
    <source>
        <dbReference type="ARBA" id="ARBA00022729"/>
    </source>
</evidence>
<keyword evidence="3" id="KW-0399">Innate immunity</keyword>
<evidence type="ECO:0000259" key="15">
    <source>
        <dbReference type="PROSITE" id="PS50104"/>
    </source>
</evidence>
<dbReference type="Gene3D" id="3.80.10.10">
    <property type="entry name" value="Ribonuclease Inhibitor"/>
    <property type="match status" value="1"/>
</dbReference>
<dbReference type="InterPro" id="IPR001611">
    <property type="entry name" value="Leu-rich_rpt"/>
</dbReference>
<keyword evidence="11" id="KW-0675">Receptor</keyword>
<dbReference type="GO" id="GO:0006954">
    <property type="term" value="P:inflammatory response"/>
    <property type="evidence" value="ECO:0007669"/>
    <property type="project" value="UniProtKB-KW"/>
</dbReference>
<keyword evidence="12" id="KW-0325">Glycoprotein</keyword>
<dbReference type="InterPro" id="IPR032675">
    <property type="entry name" value="LRR_dom_sf"/>
</dbReference>
<dbReference type="GO" id="GO:0045087">
    <property type="term" value="P:innate immune response"/>
    <property type="evidence" value="ECO:0007669"/>
    <property type="project" value="UniProtKB-KW"/>
</dbReference>
<dbReference type="PROSITE" id="PS50104">
    <property type="entry name" value="TIR"/>
    <property type="match status" value="1"/>
</dbReference>
<evidence type="ECO:0000256" key="2">
    <source>
        <dbReference type="ARBA" id="ARBA00009634"/>
    </source>
</evidence>
<evidence type="ECO:0000256" key="4">
    <source>
        <dbReference type="ARBA" id="ARBA00022614"/>
    </source>
</evidence>
<dbReference type="InterPro" id="IPR000157">
    <property type="entry name" value="TIR_dom"/>
</dbReference>
<protein>
    <recommendedName>
        <fullName evidence="15">TIR domain-containing protein</fullName>
    </recommendedName>
</protein>
<evidence type="ECO:0000256" key="10">
    <source>
        <dbReference type="ARBA" id="ARBA00023136"/>
    </source>
</evidence>
<keyword evidence="10 14" id="KW-0472">Membrane</keyword>
<keyword evidence="7" id="KW-0677">Repeat</keyword>
<dbReference type="PANTHER" id="PTHR24365:SF17">
    <property type="entry name" value="TOLL-LIKE RECEPTOR 2"/>
    <property type="match status" value="1"/>
</dbReference>
<evidence type="ECO:0000256" key="7">
    <source>
        <dbReference type="ARBA" id="ARBA00022737"/>
    </source>
</evidence>